<dbReference type="InterPro" id="IPR011009">
    <property type="entry name" value="Kinase-like_dom_sf"/>
</dbReference>
<evidence type="ECO:0000256" key="5">
    <source>
        <dbReference type="SAM" id="Coils"/>
    </source>
</evidence>
<dbReference type="SMART" id="SM00220">
    <property type="entry name" value="S_TKc"/>
    <property type="match status" value="1"/>
</dbReference>
<gene>
    <name evidence="7" type="ORF">ALAG00032_LOCUS12455</name>
    <name evidence="8" type="ORF">ALAG00032_LOCUS12461</name>
</gene>
<feature type="coiled-coil region" evidence="5">
    <location>
        <begin position="170"/>
        <end position="220"/>
    </location>
</feature>
<evidence type="ECO:0000256" key="2">
    <source>
        <dbReference type="ARBA" id="ARBA00022741"/>
    </source>
</evidence>
<dbReference type="Gene3D" id="1.10.510.10">
    <property type="entry name" value="Transferase(Phosphotransferase) domain 1"/>
    <property type="match status" value="1"/>
</dbReference>
<evidence type="ECO:0000313" key="7">
    <source>
        <dbReference type="EMBL" id="CAE0371673.1"/>
    </source>
</evidence>
<dbReference type="CDD" id="cd13999">
    <property type="entry name" value="STKc_MAP3K-like"/>
    <property type="match status" value="1"/>
</dbReference>
<dbReference type="InterPro" id="IPR001245">
    <property type="entry name" value="Ser-Thr/Tyr_kinase_cat_dom"/>
</dbReference>
<dbReference type="EMBL" id="HBIJ01018973">
    <property type="protein sequence ID" value="CAE0371673.1"/>
    <property type="molecule type" value="Transcribed_RNA"/>
</dbReference>
<organism evidence="7">
    <name type="scientific">Aureoumbra lagunensis</name>
    <dbReference type="NCBI Taxonomy" id="44058"/>
    <lineage>
        <taxon>Eukaryota</taxon>
        <taxon>Sar</taxon>
        <taxon>Stramenopiles</taxon>
        <taxon>Ochrophyta</taxon>
        <taxon>Pelagophyceae</taxon>
        <taxon>Pelagomonadales</taxon>
        <taxon>Aureoumbra</taxon>
    </lineage>
</organism>
<dbReference type="Pfam" id="PF07714">
    <property type="entry name" value="PK_Tyr_Ser-Thr"/>
    <property type="match status" value="1"/>
</dbReference>
<keyword evidence="3" id="KW-0418">Kinase</keyword>
<name>A0A6S8EQB1_9STRA</name>
<keyword evidence="5" id="KW-0175">Coiled coil</keyword>
<keyword evidence="2" id="KW-0547">Nucleotide-binding</keyword>
<dbReference type="EMBL" id="HBIJ01018979">
    <property type="protein sequence ID" value="CAE0371679.1"/>
    <property type="molecule type" value="Transcribed_RNA"/>
</dbReference>
<evidence type="ECO:0000256" key="3">
    <source>
        <dbReference type="ARBA" id="ARBA00022777"/>
    </source>
</evidence>
<dbReference type="GO" id="GO:0004674">
    <property type="term" value="F:protein serine/threonine kinase activity"/>
    <property type="evidence" value="ECO:0007669"/>
    <property type="project" value="TreeGrafter"/>
</dbReference>
<dbReference type="InterPro" id="IPR000719">
    <property type="entry name" value="Prot_kinase_dom"/>
</dbReference>
<dbReference type="PANTHER" id="PTHR44329:SF288">
    <property type="entry name" value="MITOGEN-ACTIVATED PROTEIN KINASE KINASE KINASE 20"/>
    <property type="match status" value="1"/>
</dbReference>
<proteinExistence type="predicted"/>
<dbReference type="PROSITE" id="PS00108">
    <property type="entry name" value="PROTEIN_KINASE_ST"/>
    <property type="match status" value="1"/>
</dbReference>
<keyword evidence="4" id="KW-0067">ATP-binding</keyword>
<evidence type="ECO:0000256" key="4">
    <source>
        <dbReference type="ARBA" id="ARBA00022840"/>
    </source>
</evidence>
<dbReference type="InterPro" id="IPR008271">
    <property type="entry name" value="Ser/Thr_kinase_AS"/>
</dbReference>
<dbReference type="PROSITE" id="PS50011">
    <property type="entry name" value="PROTEIN_KINASE_DOM"/>
    <property type="match status" value="1"/>
</dbReference>
<dbReference type="SUPFAM" id="SSF56112">
    <property type="entry name" value="Protein kinase-like (PK-like)"/>
    <property type="match status" value="1"/>
</dbReference>
<dbReference type="AlphaFoldDB" id="A0A6S8EQB1"/>
<dbReference type="InterPro" id="IPR051681">
    <property type="entry name" value="Ser/Thr_Kinases-Pseudokinases"/>
</dbReference>
<feature type="domain" description="Protein kinase" evidence="6">
    <location>
        <begin position="216"/>
        <end position="479"/>
    </location>
</feature>
<evidence type="ECO:0000259" key="6">
    <source>
        <dbReference type="PROSITE" id="PS50011"/>
    </source>
</evidence>
<protein>
    <recommendedName>
        <fullName evidence="6">Protein kinase domain-containing protein</fullName>
    </recommendedName>
</protein>
<accession>A0A6S8EQB1</accession>
<dbReference type="PANTHER" id="PTHR44329">
    <property type="entry name" value="SERINE/THREONINE-PROTEIN KINASE TNNI3K-RELATED"/>
    <property type="match status" value="1"/>
</dbReference>
<sequence>MIKKAQDIVAAGQRVCDTISFLSILSENAASFQTDNAKALVEQHMTELEALLNRFQDAVDSFNKKGWLRRKWHSIAHGDLLTTLDRNIVSCLDKLQAAYNLANDRQTKLQLDKLLKAQTYALEVAMFKEIQVVAKIDGTTHESAATCLAKDDATTRAVAQKADVDSHEILVELSESIKKMESQLSDIEHNLARKTSQDKARELKAGVLNLEVEIDQMESKPFARGGQAQVHRAFLDGQQVAVKLVPLGNISESEREKLTNELKRELAIMVKLHSPLVVQLYGIVTRNMSYFGIVLEYMDGGSLRARLDDVIEHPVIEATQMRTWSRQIANGMRYLYSREVEHRDLKTSNVLLDQNSSCKISDFGLARCEELKSRLSSTTRRHGAVGTLPFMAPEVLRLKPFSEKADVYSYAMTLIEIVTRKVPWKGLTNEQIMMQVAVDKSHPDLPADTPSDLKSIIEACWVHEAAARPSFEDIVRTYFGRTKSTSSGVNDRIESHNDVSLTVDEGSAVSVGQRVTLTGLYNREELNSKTGVVKSIDGDRAIVELSKDKVVTVSTTNLVAWT</sequence>
<evidence type="ECO:0000256" key="1">
    <source>
        <dbReference type="ARBA" id="ARBA00022679"/>
    </source>
</evidence>
<keyword evidence="1" id="KW-0808">Transferase</keyword>
<reference evidence="7" key="1">
    <citation type="submission" date="2021-01" db="EMBL/GenBank/DDBJ databases">
        <authorList>
            <person name="Corre E."/>
            <person name="Pelletier E."/>
            <person name="Niang G."/>
            <person name="Scheremetjew M."/>
            <person name="Finn R."/>
            <person name="Kale V."/>
            <person name="Holt S."/>
            <person name="Cochrane G."/>
            <person name="Meng A."/>
            <person name="Brown T."/>
            <person name="Cohen L."/>
        </authorList>
    </citation>
    <scope>NUCLEOTIDE SEQUENCE</scope>
    <source>
        <strain evidence="7">CCMP1510</strain>
    </source>
</reference>
<evidence type="ECO:0000313" key="8">
    <source>
        <dbReference type="EMBL" id="CAE0371679.1"/>
    </source>
</evidence>
<feature type="coiled-coil region" evidence="5">
    <location>
        <begin position="34"/>
        <end position="65"/>
    </location>
</feature>
<dbReference type="GO" id="GO:0005524">
    <property type="term" value="F:ATP binding"/>
    <property type="evidence" value="ECO:0007669"/>
    <property type="project" value="UniProtKB-KW"/>
</dbReference>